<name>A0ABT9WT93_9BACI</name>
<keyword evidence="3" id="KW-1185">Reference proteome</keyword>
<dbReference type="EMBL" id="JAUSTT010000012">
    <property type="protein sequence ID" value="MDQ0176429.1"/>
    <property type="molecule type" value="Genomic_DNA"/>
</dbReference>
<comment type="caution">
    <text evidence="2">The sequence shown here is derived from an EMBL/GenBank/DDBJ whole genome shotgun (WGS) entry which is preliminary data.</text>
</comment>
<reference evidence="2 3" key="1">
    <citation type="submission" date="2023-07" db="EMBL/GenBank/DDBJ databases">
        <title>Genomic Encyclopedia of Type Strains, Phase IV (KMG-IV): sequencing the most valuable type-strain genomes for metagenomic binning, comparative biology and taxonomic classification.</title>
        <authorList>
            <person name="Goeker M."/>
        </authorList>
    </citation>
    <scope>NUCLEOTIDE SEQUENCE [LARGE SCALE GENOMIC DNA]</scope>
    <source>
        <strain evidence="2 3">DSM 23837</strain>
    </source>
</reference>
<evidence type="ECO:0000313" key="3">
    <source>
        <dbReference type="Proteomes" id="UP001223586"/>
    </source>
</evidence>
<organism evidence="2 3">
    <name type="scientific">Bacillus chungangensis</name>
    <dbReference type="NCBI Taxonomy" id="587633"/>
    <lineage>
        <taxon>Bacteria</taxon>
        <taxon>Bacillati</taxon>
        <taxon>Bacillota</taxon>
        <taxon>Bacilli</taxon>
        <taxon>Bacillales</taxon>
        <taxon>Bacillaceae</taxon>
        <taxon>Bacillus</taxon>
    </lineage>
</organism>
<evidence type="ECO:0000313" key="2">
    <source>
        <dbReference type="EMBL" id="MDQ0176429.1"/>
    </source>
</evidence>
<comment type="similarity">
    <text evidence="1">Belongs to the HesB/IscA family.</text>
</comment>
<protein>
    <submittedName>
        <fullName evidence="2">Uncharacterized protein YneR</fullName>
    </submittedName>
</protein>
<dbReference type="InterPro" id="IPR035903">
    <property type="entry name" value="HesB-like_dom_sf"/>
</dbReference>
<dbReference type="PIRSF" id="PIRSF034852">
    <property type="entry name" value="UCP034852"/>
    <property type="match status" value="1"/>
</dbReference>
<proteinExistence type="inferred from homology"/>
<sequence>MNIVLSKAAVQWFEDEMFVKKGDYVRFYVKYGGSSPVQQGFSLGINKEKPMDIGAMIEHHGATYFVEERDIWYFDGHDLHVDYDEKIDEPLYHYVK</sequence>
<dbReference type="InterPro" id="IPR008326">
    <property type="entry name" value="PdhI-like"/>
</dbReference>
<gene>
    <name evidence="2" type="ORF">J2S08_002273</name>
</gene>
<evidence type="ECO:0000256" key="1">
    <source>
        <dbReference type="ARBA" id="ARBA00006718"/>
    </source>
</evidence>
<dbReference type="Proteomes" id="UP001223586">
    <property type="component" value="Unassembled WGS sequence"/>
</dbReference>
<dbReference type="SUPFAM" id="SSF89360">
    <property type="entry name" value="HesB-like domain"/>
    <property type="match status" value="1"/>
</dbReference>
<dbReference type="RefSeq" id="WP_307229576.1">
    <property type="nucleotide sequence ID" value="NZ_JAUSTT010000012.1"/>
</dbReference>
<accession>A0ABT9WT93</accession>